<evidence type="ECO:0000256" key="1">
    <source>
        <dbReference type="SAM" id="SignalP"/>
    </source>
</evidence>
<feature type="signal peptide" evidence="1">
    <location>
        <begin position="1"/>
        <end position="23"/>
    </location>
</feature>
<proteinExistence type="predicted"/>
<dbReference type="RefSeq" id="WP_027890672.1">
    <property type="nucleotide sequence ID" value="NZ_LT906446.1"/>
</dbReference>
<dbReference type="AlphaFoldDB" id="A0A239U5I4"/>
<sequence length="174" mass="19953">MKKIIITFVLLAMVALVPAVSFASENSNNSGIKQLKDIAWGESYHDFSTKYSIKPLLETCEITLDEKVNLYGQEMDTRAVACFYNDRLFMIQYCFPEKLTDEEFDKLTEVMTKELGEVGAKNENSIIGEMKGWKNNDELIALNKEGIYYIDFNFLDTDELCSLEKIKSLNINNK</sequence>
<reference evidence="2 3" key="1">
    <citation type="submission" date="2017-06" db="EMBL/GenBank/DDBJ databases">
        <authorList>
            <consortium name="Pathogen Informatics"/>
        </authorList>
    </citation>
    <scope>NUCLEOTIDE SEQUENCE [LARGE SCALE GENOMIC DNA]</scope>
    <source>
        <strain evidence="2 3">NCTC10570</strain>
    </source>
</reference>
<name>A0A239U5I4_9FIRM</name>
<evidence type="ECO:0000313" key="3">
    <source>
        <dbReference type="Proteomes" id="UP000215383"/>
    </source>
</evidence>
<organism evidence="2 3">
    <name type="scientific">Megamonas hypermegale</name>
    <dbReference type="NCBI Taxonomy" id="158847"/>
    <lineage>
        <taxon>Bacteria</taxon>
        <taxon>Bacillati</taxon>
        <taxon>Bacillota</taxon>
        <taxon>Negativicutes</taxon>
        <taxon>Selenomonadales</taxon>
        <taxon>Selenomonadaceae</taxon>
        <taxon>Megamonas</taxon>
    </lineage>
</organism>
<keyword evidence="1" id="KW-0732">Signal</keyword>
<dbReference type="EMBL" id="LT906446">
    <property type="protein sequence ID" value="SNV05112.1"/>
    <property type="molecule type" value="Genomic_DNA"/>
</dbReference>
<gene>
    <name evidence="2" type="ORF">SAMEA4364220_02100</name>
</gene>
<accession>A0A239U5I4</accession>
<feature type="chain" id="PRO_5011268125" evidence="1">
    <location>
        <begin position="24"/>
        <end position="174"/>
    </location>
</feature>
<keyword evidence="3" id="KW-1185">Reference proteome</keyword>
<evidence type="ECO:0000313" key="2">
    <source>
        <dbReference type="EMBL" id="SNV05112.1"/>
    </source>
</evidence>
<protein>
    <submittedName>
        <fullName evidence="2">Uncharacterized protein</fullName>
    </submittedName>
</protein>
<dbReference type="Proteomes" id="UP000215383">
    <property type="component" value="Chromosome 1"/>
</dbReference>
<dbReference type="GeneID" id="78508081"/>